<dbReference type="GeneID" id="63833611"/>
<comment type="similarity">
    <text evidence="2">Belongs to the amidase family.</text>
</comment>
<dbReference type="Proteomes" id="UP000803844">
    <property type="component" value="Unassembled WGS sequence"/>
</dbReference>
<evidence type="ECO:0000256" key="4">
    <source>
        <dbReference type="ARBA" id="ARBA00022801"/>
    </source>
</evidence>
<feature type="active site" description="Acyl-ester intermediate" evidence="5">
    <location>
        <position position="246"/>
    </location>
</feature>
<accession>A0A9P5CWW6</accession>
<evidence type="ECO:0000313" key="9">
    <source>
        <dbReference type="EMBL" id="KAF3771320.1"/>
    </source>
</evidence>
<dbReference type="AlphaFoldDB" id="A0A9P5CWW6"/>
<proteinExistence type="inferred from homology"/>
<sequence>MAGVDSQAWKTRVAEKRRQRDDLIPKAWRLPSSAVQDLKQPLETSRNNLIELDIVRRSGLLTARELHITEAYSVSQLLQALRSEELTSLEVTVAYCKRAAIAQQLTSCLTEIFFQEAQERARHLDNTLRERGQPVGPLHGLPISIKDSFQVRGVEATLGFVDYLDHGPSQENSCLVDVLLAQGAVLFCKTNIPQTLMTADSDNNVFGRTLNPWNTSLTAGGSSGGEGALVAFRGSPLGVGTDVAGSIRIPSLCCGLYGLKPTASRVPYGKQAPLGDPGLHTVTASAGPLSHDLNALEIFMQAVLDARPALLDATALDIPWRHASTIPPTTKQPLRLGLLAEDPLFPLHPTVRNTLAEAADRLRRAGHEIVPLTSQEGLVAPSYDAAFQMFGLDRTAMNTVARGGEPFVGSIVASRGVMREVQWDRTVVPDTRTMRKKKEEEEEEGGNGGGGGTEDRLGRLAVLHVKRAEMQEAWRRVWVGRRLDAVVGPGAQSTAVEHDQYGAAPYTGLWNFLDYPACVLPFGRATKAHLSGTFEKKAGSTGPAYNLDNLQGAPLSIQISTTRMRDEECLAIAKVIDECLNGRGQNGSVKVAKI</sequence>
<dbReference type="EMBL" id="MU032344">
    <property type="protein sequence ID" value="KAF3771320.1"/>
    <property type="molecule type" value="Genomic_DNA"/>
</dbReference>
<feature type="active site" description="Charge relay system" evidence="5">
    <location>
        <position position="222"/>
    </location>
</feature>
<feature type="region of interest" description="Disordered" evidence="7">
    <location>
        <begin position="431"/>
        <end position="455"/>
    </location>
</feature>
<evidence type="ECO:0000256" key="5">
    <source>
        <dbReference type="PIRSR" id="PIRSR001221-1"/>
    </source>
</evidence>
<feature type="active site" description="Charge relay system" evidence="5">
    <location>
        <position position="146"/>
    </location>
</feature>
<comment type="caution">
    <text evidence="9">The sequence shown here is derived from an EMBL/GenBank/DDBJ whole genome shotgun (WGS) entry which is preliminary data.</text>
</comment>
<feature type="binding site" evidence="6">
    <location>
        <position position="196"/>
    </location>
    <ligand>
        <name>substrate</name>
    </ligand>
</feature>
<dbReference type="SMR" id="A0A9P5CWW6"/>
<evidence type="ECO:0000256" key="1">
    <source>
        <dbReference type="ARBA" id="ARBA00001311"/>
    </source>
</evidence>
<feature type="binding site" evidence="6">
    <location>
        <begin position="243"/>
        <end position="246"/>
    </location>
    <ligand>
        <name>substrate</name>
    </ligand>
</feature>
<dbReference type="PROSITE" id="PS00571">
    <property type="entry name" value="AMIDASES"/>
    <property type="match status" value="1"/>
</dbReference>
<protein>
    <recommendedName>
        <fullName evidence="3">amidase</fullName>
        <ecNumber evidence="3">3.5.1.4</ecNumber>
    </recommendedName>
</protein>
<dbReference type="EC" id="3.5.1.4" evidence="3"/>
<feature type="binding site" evidence="6">
    <location>
        <position position="222"/>
    </location>
    <ligand>
        <name>substrate</name>
    </ligand>
</feature>
<evidence type="ECO:0000256" key="3">
    <source>
        <dbReference type="ARBA" id="ARBA00012922"/>
    </source>
</evidence>
<evidence type="ECO:0000256" key="6">
    <source>
        <dbReference type="PIRSR" id="PIRSR001221-2"/>
    </source>
</evidence>
<dbReference type="PANTHER" id="PTHR46072:SF3">
    <property type="entry name" value="AMIDASE"/>
    <property type="match status" value="1"/>
</dbReference>
<comment type="catalytic activity">
    <reaction evidence="1">
        <text>a monocarboxylic acid amide + H2O = a monocarboxylate + NH4(+)</text>
        <dbReference type="Rhea" id="RHEA:12020"/>
        <dbReference type="ChEBI" id="CHEBI:15377"/>
        <dbReference type="ChEBI" id="CHEBI:28938"/>
        <dbReference type="ChEBI" id="CHEBI:35757"/>
        <dbReference type="ChEBI" id="CHEBI:83628"/>
        <dbReference type="EC" id="3.5.1.4"/>
    </reaction>
</comment>
<gene>
    <name evidence="9" type="ORF">M406DRAFT_247693</name>
</gene>
<dbReference type="RefSeq" id="XP_040782281.1">
    <property type="nucleotide sequence ID" value="XM_040916482.1"/>
</dbReference>
<organism evidence="9 10">
    <name type="scientific">Cryphonectria parasitica (strain ATCC 38755 / EP155)</name>
    <dbReference type="NCBI Taxonomy" id="660469"/>
    <lineage>
        <taxon>Eukaryota</taxon>
        <taxon>Fungi</taxon>
        <taxon>Dikarya</taxon>
        <taxon>Ascomycota</taxon>
        <taxon>Pezizomycotina</taxon>
        <taxon>Sordariomycetes</taxon>
        <taxon>Sordariomycetidae</taxon>
        <taxon>Diaporthales</taxon>
        <taxon>Cryphonectriaceae</taxon>
        <taxon>Cryphonectria-Endothia species complex</taxon>
        <taxon>Cryphonectria</taxon>
    </lineage>
</organism>
<evidence type="ECO:0000256" key="7">
    <source>
        <dbReference type="SAM" id="MobiDB-lite"/>
    </source>
</evidence>
<evidence type="ECO:0000256" key="2">
    <source>
        <dbReference type="ARBA" id="ARBA00009199"/>
    </source>
</evidence>
<dbReference type="OrthoDB" id="6428749at2759"/>
<reference evidence="9" key="1">
    <citation type="journal article" date="2020" name="Phytopathology">
        <title>Genome sequence of the chestnut blight fungus Cryphonectria parasitica EP155: A fundamental resource for an archetypical invasive plant pathogen.</title>
        <authorList>
            <person name="Crouch J.A."/>
            <person name="Dawe A."/>
            <person name="Aerts A."/>
            <person name="Barry K."/>
            <person name="Churchill A.C.L."/>
            <person name="Grimwood J."/>
            <person name="Hillman B."/>
            <person name="Milgroom M.G."/>
            <person name="Pangilinan J."/>
            <person name="Smith M."/>
            <person name="Salamov A."/>
            <person name="Schmutz J."/>
            <person name="Yadav J."/>
            <person name="Grigoriev I.V."/>
            <person name="Nuss D."/>
        </authorList>
    </citation>
    <scope>NUCLEOTIDE SEQUENCE</scope>
    <source>
        <strain evidence="9">EP155</strain>
    </source>
</reference>
<dbReference type="GO" id="GO:0004040">
    <property type="term" value="F:amidase activity"/>
    <property type="evidence" value="ECO:0007669"/>
    <property type="project" value="UniProtKB-EC"/>
</dbReference>
<dbReference type="InterPro" id="IPR036928">
    <property type="entry name" value="AS_sf"/>
</dbReference>
<keyword evidence="10" id="KW-1185">Reference proteome</keyword>
<dbReference type="InterPro" id="IPR020556">
    <property type="entry name" value="Amidase_CS"/>
</dbReference>
<evidence type="ECO:0000259" key="8">
    <source>
        <dbReference type="Pfam" id="PF01425"/>
    </source>
</evidence>
<name>A0A9P5CWW6_CRYP1</name>
<keyword evidence="4" id="KW-0378">Hydrolase</keyword>
<dbReference type="PANTHER" id="PTHR46072">
    <property type="entry name" value="AMIDASE-RELATED-RELATED"/>
    <property type="match status" value="1"/>
</dbReference>
<feature type="domain" description="Amidase" evidence="8">
    <location>
        <begin position="90"/>
        <end position="570"/>
    </location>
</feature>
<dbReference type="PIRSF" id="PIRSF001221">
    <property type="entry name" value="Amidase_fungi"/>
    <property type="match status" value="1"/>
</dbReference>
<dbReference type="SUPFAM" id="SSF75304">
    <property type="entry name" value="Amidase signature (AS) enzymes"/>
    <property type="match status" value="1"/>
</dbReference>
<dbReference type="Gene3D" id="3.90.1300.10">
    <property type="entry name" value="Amidase signature (AS) domain"/>
    <property type="match status" value="1"/>
</dbReference>
<evidence type="ECO:0000313" key="10">
    <source>
        <dbReference type="Proteomes" id="UP000803844"/>
    </source>
</evidence>
<dbReference type="InterPro" id="IPR023631">
    <property type="entry name" value="Amidase_dom"/>
</dbReference>
<dbReference type="Pfam" id="PF01425">
    <property type="entry name" value="Amidase"/>
    <property type="match status" value="1"/>
</dbReference>